<evidence type="ECO:0000256" key="1">
    <source>
        <dbReference type="SAM" id="Coils"/>
    </source>
</evidence>
<protein>
    <recommendedName>
        <fullName evidence="6">Factor of DNA methylation 1-5/IDN2 domain-containing protein</fullName>
    </recommendedName>
</protein>
<dbReference type="AlphaFoldDB" id="A0AAV6YI16"/>
<evidence type="ECO:0000259" key="3">
    <source>
        <dbReference type="Pfam" id="PF03469"/>
    </source>
</evidence>
<dbReference type="Proteomes" id="UP000826271">
    <property type="component" value="Unassembled WGS sequence"/>
</dbReference>
<accession>A0AAV6YI16</accession>
<organism evidence="4 5">
    <name type="scientific">Buddleja alternifolia</name>
    <dbReference type="NCBI Taxonomy" id="168488"/>
    <lineage>
        <taxon>Eukaryota</taxon>
        <taxon>Viridiplantae</taxon>
        <taxon>Streptophyta</taxon>
        <taxon>Embryophyta</taxon>
        <taxon>Tracheophyta</taxon>
        <taxon>Spermatophyta</taxon>
        <taxon>Magnoliopsida</taxon>
        <taxon>eudicotyledons</taxon>
        <taxon>Gunneridae</taxon>
        <taxon>Pentapetalae</taxon>
        <taxon>asterids</taxon>
        <taxon>lamiids</taxon>
        <taxon>Lamiales</taxon>
        <taxon>Scrophulariaceae</taxon>
        <taxon>Buddlejeae</taxon>
        <taxon>Buddleja</taxon>
    </lineage>
</organism>
<feature type="domain" description="XS" evidence="2">
    <location>
        <begin position="8"/>
        <end position="119"/>
    </location>
</feature>
<dbReference type="InterPro" id="IPR005379">
    <property type="entry name" value="FDM1-5/IDN2_XH"/>
</dbReference>
<evidence type="ECO:0000259" key="2">
    <source>
        <dbReference type="Pfam" id="PF03468"/>
    </source>
</evidence>
<dbReference type="Pfam" id="PF03469">
    <property type="entry name" value="XH"/>
    <property type="match status" value="1"/>
</dbReference>
<evidence type="ECO:0000313" key="4">
    <source>
        <dbReference type="EMBL" id="KAG8391178.1"/>
    </source>
</evidence>
<dbReference type="InterPro" id="IPR045177">
    <property type="entry name" value="FDM1-5/IDN2"/>
</dbReference>
<gene>
    <name evidence="4" type="ORF">BUALT_Bualt01G0160700</name>
</gene>
<evidence type="ECO:0008006" key="6">
    <source>
        <dbReference type="Google" id="ProtNLM"/>
    </source>
</evidence>
<dbReference type="Gene3D" id="3.30.70.2890">
    <property type="entry name" value="XS domain"/>
    <property type="match status" value="1"/>
</dbReference>
<feature type="domain" description="Factor of DNA methylation 1-5/IDN2" evidence="3">
    <location>
        <begin position="269"/>
        <end position="398"/>
    </location>
</feature>
<proteinExistence type="predicted"/>
<name>A0AAV6YI16_9LAMI</name>
<dbReference type="InterPro" id="IPR005380">
    <property type="entry name" value="XS_domain"/>
</dbReference>
<keyword evidence="5" id="KW-1185">Reference proteome</keyword>
<dbReference type="PANTHER" id="PTHR21596">
    <property type="entry name" value="RIBONUCLEASE P SUBUNIT P38"/>
    <property type="match status" value="1"/>
</dbReference>
<sequence length="403" mass="46052">MENISTEEEVFVWPWIGVIVNIPTELKDGHYVGASDTELKKDLLGKLGSTPQGVQPLYNNQGHSGTALVVFGVDWSGFDKAMSFEKSYEANHRGKKHWQGRNGPNSDLYGWIARVDDYASIDIVGENLRRIGDLRTVPNIMEDEAQKANRIVGNLVKVIEEKKNHLLKIENQLKETECSLTQTKKNEETQARRVQLSNRHINNLKKENEALNLEIKHLRAKDRELEGLEALNHALVVKERKSNDELQVARKELINGLKERTDNATIGVKLMGELDSKPFQEAMKRKHTFDLANEIASTLCSQWEERLADPKWHPIKVVSVNGKPQEVIDDEDAMLERAKEDYGDEVYNAVTKALLELNEYNPSGRYVVQELWNYSQGRKATLQEGVAFLMKHCKLPTRKWRTC</sequence>
<dbReference type="GO" id="GO:0080188">
    <property type="term" value="P:gene silencing by siRNA-directed DNA methylation"/>
    <property type="evidence" value="ECO:0007669"/>
    <property type="project" value="InterPro"/>
</dbReference>
<evidence type="ECO:0000313" key="5">
    <source>
        <dbReference type="Proteomes" id="UP000826271"/>
    </source>
</evidence>
<comment type="caution">
    <text evidence="4">The sequence shown here is derived from an EMBL/GenBank/DDBJ whole genome shotgun (WGS) entry which is preliminary data.</text>
</comment>
<feature type="coiled-coil region" evidence="1">
    <location>
        <begin position="159"/>
        <end position="228"/>
    </location>
</feature>
<reference evidence="4" key="1">
    <citation type="submission" date="2019-10" db="EMBL/GenBank/DDBJ databases">
        <authorList>
            <person name="Zhang R."/>
            <person name="Pan Y."/>
            <person name="Wang J."/>
            <person name="Ma R."/>
            <person name="Yu S."/>
        </authorList>
    </citation>
    <scope>NUCLEOTIDE SEQUENCE</scope>
    <source>
        <strain evidence="4">LA-IB0</strain>
        <tissue evidence="4">Leaf</tissue>
    </source>
</reference>
<keyword evidence="1" id="KW-0175">Coiled coil</keyword>
<dbReference type="InterPro" id="IPR038588">
    <property type="entry name" value="XS_domain_sf"/>
</dbReference>
<dbReference type="EMBL" id="WHWC01000001">
    <property type="protein sequence ID" value="KAG8391178.1"/>
    <property type="molecule type" value="Genomic_DNA"/>
</dbReference>
<dbReference type="Pfam" id="PF03468">
    <property type="entry name" value="XS"/>
    <property type="match status" value="1"/>
</dbReference>
<dbReference type="PANTHER" id="PTHR21596:SF65">
    <property type="entry name" value="PROTEIN INVOLVED IN DE NOVO 2-RELATED"/>
    <property type="match status" value="1"/>
</dbReference>